<dbReference type="PANTHER" id="PTHR34858:SF1">
    <property type="entry name" value="CYSO-CYSTEINE PEPTIDASE"/>
    <property type="match status" value="1"/>
</dbReference>
<name>D6Z1Z8_DESAT</name>
<gene>
    <name evidence="7" type="ordered locus">DaAHT2_0869</name>
</gene>
<dbReference type="OrthoDB" id="9802958at2"/>
<protein>
    <submittedName>
        <fullName evidence="7">Mov34/MPN/PAD-1 family protein</fullName>
    </submittedName>
</protein>
<dbReference type="AlphaFoldDB" id="D6Z1Z8"/>
<dbReference type="InterPro" id="IPR000555">
    <property type="entry name" value="JAMM/MPN+_dom"/>
</dbReference>
<dbReference type="RefSeq" id="WP_013163103.1">
    <property type="nucleotide sequence ID" value="NC_014216.1"/>
</dbReference>
<dbReference type="Proteomes" id="UP000001508">
    <property type="component" value="Chromosome"/>
</dbReference>
<dbReference type="EMBL" id="CP001940">
    <property type="protein sequence ID" value="ADH85573.1"/>
    <property type="molecule type" value="Genomic_DNA"/>
</dbReference>
<dbReference type="GO" id="GO:0006508">
    <property type="term" value="P:proteolysis"/>
    <property type="evidence" value="ECO:0007669"/>
    <property type="project" value="UniProtKB-KW"/>
</dbReference>
<evidence type="ECO:0000256" key="3">
    <source>
        <dbReference type="ARBA" id="ARBA00022801"/>
    </source>
</evidence>
<dbReference type="Pfam" id="PF14464">
    <property type="entry name" value="Prok-JAB"/>
    <property type="match status" value="1"/>
</dbReference>
<dbReference type="Gene3D" id="3.40.140.10">
    <property type="entry name" value="Cytidine Deaminase, domain 2"/>
    <property type="match status" value="1"/>
</dbReference>
<evidence type="ECO:0000256" key="4">
    <source>
        <dbReference type="ARBA" id="ARBA00022833"/>
    </source>
</evidence>
<dbReference type="GO" id="GO:0008270">
    <property type="term" value="F:zinc ion binding"/>
    <property type="evidence" value="ECO:0007669"/>
    <property type="project" value="TreeGrafter"/>
</dbReference>
<dbReference type="KEGG" id="dak:DaAHT2_0869"/>
<dbReference type="eggNOG" id="COG1310">
    <property type="taxonomic scope" value="Bacteria"/>
</dbReference>
<reference evidence="8" key="1">
    <citation type="submission" date="2010-02" db="EMBL/GenBank/DDBJ databases">
        <title>Complete sequence of Desulfurivibrio alkaliphilus AHT2.</title>
        <authorList>
            <consortium name="US DOE Joint Genome Institute"/>
            <person name="Pitluck S."/>
            <person name="Chertkov O."/>
            <person name="Detter J.C."/>
            <person name="Han C."/>
            <person name="Tapia R."/>
            <person name="Larimer F."/>
            <person name="Land M."/>
            <person name="Hauser L."/>
            <person name="Kyrpides N."/>
            <person name="Mikhailova N."/>
            <person name="Sorokin D.Y."/>
            <person name="Muyzer G."/>
            <person name="Woyke T."/>
        </authorList>
    </citation>
    <scope>NUCLEOTIDE SEQUENCE [LARGE SCALE GENOMIC DNA]</scope>
    <source>
        <strain evidence="8">DSM 19089 / UNIQEM U267 / AHT2</strain>
    </source>
</reference>
<keyword evidence="1" id="KW-0645">Protease</keyword>
<dbReference type="FunFam" id="3.40.140.10:FF:000085">
    <property type="entry name" value="Mov34/MPN/PAD-1 family protein"/>
    <property type="match status" value="1"/>
</dbReference>
<dbReference type="SUPFAM" id="SSF102712">
    <property type="entry name" value="JAB1/MPN domain"/>
    <property type="match status" value="1"/>
</dbReference>
<proteinExistence type="predicted"/>
<dbReference type="STRING" id="589865.DaAHT2_0869"/>
<evidence type="ECO:0000259" key="6">
    <source>
        <dbReference type="PROSITE" id="PS50249"/>
    </source>
</evidence>
<dbReference type="PROSITE" id="PS50249">
    <property type="entry name" value="MPN"/>
    <property type="match status" value="1"/>
</dbReference>
<dbReference type="SMART" id="SM00232">
    <property type="entry name" value="JAB_MPN"/>
    <property type="match status" value="1"/>
</dbReference>
<evidence type="ECO:0000256" key="2">
    <source>
        <dbReference type="ARBA" id="ARBA00022723"/>
    </source>
</evidence>
<evidence type="ECO:0000256" key="5">
    <source>
        <dbReference type="ARBA" id="ARBA00023049"/>
    </source>
</evidence>
<dbReference type="InterPro" id="IPR051929">
    <property type="entry name" value="VirAsm_ModProt"/>
</dbReference>
<keyword evidence="5" id="KW-0482">Metalloprotease</keyword>
<dbReference type="InterPro" id="IPR028090">
    <property type="entry name" value="JAB_dom_prok"/>
</dbReference>
<dbReference type="PANTHER" id="PTHR34858">
    <property type="entry name" value="CYSO-CYSTEINE PEPTIDASE"/>
    <property type="match status" value="1"/>
</dbReference>
<evidence type="ECO:0000313" key="7">
    <source>
        <dbReference type="EMBL" id="ADH85573.1"/>
    </source>
</evidence>
<organism evidence="7 8">
    <name type="scientific">Desulfurivibrio alkaliphilus (strain DSM 19089 / UNIQEM U267 / AHT2)</name>
    <dbReference type="NCBI Taxonomy" id="589865"/>
    <lineage>
        <taxon>Bacteria</taxon>
        <taxon>Pseudomonadati</taxon>
        <taxon>Thermodesulfobacteriota</taxon>
        <taxon>Desulfobulbia</taxon>
        <taxon>Desulfobulbales</taxon>
        <taxon>Desulfobulbaceae</taxon>
        <taxon>Desulfurivibrio</taxon>
    </lineage>
</organism>
<sequence>MTLEIEEKVLAAILEHGRREMPNEACGYLAAKNGVVGCHLELTNQDAAPDHFTMDPAEQFAAMRKMREEGLQMAAVYHTHPETPARPSEEDIRLAHDPAMVYVIVSLLTGVEPIRAFRINRGEVSEVPIRVLAER</sequence>
<dbReference type="InterPro" id="IPR037518">
    <property type="entry name" value="MPN"/>
</dbReference>
<dbReference type="CDD" id="cd08070">
    <property type="entry name" value="MPN_like"/>
    <property type="match status" value="1"/>
</dbReference>
<keyword evidence="8" id="KW-1185">Reference proteome</keyword>
<feature type="domain" description="MPN" evidence="6">
    <location>
        <begin position="3"/>
        <end position="135"/>
    </location>
</feature>
<accession>D6Z1Z8</accession>
<evidence type="ECO:0000256" key="1">
    <source>
        <dbReference type="ARBA" id="ARBA00022670"/>
    </source>
</evidence>
<dbReference type="HOGENOM" id="CLU_116765_1_1_7"/>
<dbReference type="InParanoid" id="D6Z1Z8"/>
<keyword evidence="4" id="KW-0862">Zinc</keyword>
<evidence type="ECO:0000313" key="8">
    <source>
        <dbReference type="Proteomes" id="UP000001508"/>
    </source>
</evidence>
<dbReference type="GO" id="GO:0008235">
    <property type="term" value="F:metalloexopeptidase activity"/>
    <property type="evidence" value="ECO:0007669"/>
    <property type="project" value="TreeGrafter"/>
</dbReference>
<keyword evidence="3" id="KW-0378">Hydrolase</keyword>
<keyword evidence="2" id="KW-0479">Metal-binding</keyword>